<protein>
    <submittedName>
        <fullName evidence="2">Uncharacterized protein</fullName>
    </submittedName>
</protein>
<dbReference type="Proteomes" id="UP000712600">
    <property type="component" value="Unassembled WGS sequence"/>
</dbReference>
<feature type="region of interest" description="Disordered" evidence="1">
    <location>
        <begin position="1"/>
        <end position="64"/>
    </location>
</feature>
<dbReference type="AlphaFoldDB" id="A0A8S9NUV6"/>
<gene>
    <name evidence="2" type="ORF">F2Q69_00042915</name>
</gene>
<evidence type="ECO:0000313" key="3">
    <source>
        <dbReference type="Proteomes" id="UP000712600"/>
    </source>
</evidence>
<feature type="compositionally biased region" description="Basic and acidic residues" evidence="1">
    <location>
        <begin position="45"/>
        <end position="64"/>
    </location>
</feature>
<reference evidence="2" key="1">
    <citation type="submission" date="2019-12" db="EMBL/GenBank/DDBJ databases">
        <title>Genome sequencing and annotation of Brassica cretica.</title>
        <authorList>
            <person name="Studholme D.J."/>
            <person name="Sarris P."/>
        </authorList>
    </citation>
    <scope>NUCLEOTIDE SEQUENCE</scope>
    <source>
        <strain evidence="2">PFS-109/04</strain>
        <tissue evidence="2">Leaf</tissue>
    </source>
</reference>
<feature type="compositionally biased region" description="Polar residues" evidence="1">
    <location>
        <begin position="15"/>
        <end position="28"/>
    </location>
</feature>
<comment type="caution">
    <text evidence="2">The sequence shown here is derived from an EMBL/GenBank/DDBJ whole genome shotgun (WGS) entry which is preliminary data.</text>
</comment>
<organism evidence="2 3">
    <name type="scientific">Brassica cretica</name>
    <name type="common">Mustard</name>
    <dbReference type="NCBI Taxonomy" id="69181"/>
    <lineage>
        <taxon>Eukaryota</taxon>
        <taxon>Viridiplantae</taxon>
        <taxon>Streptophyta</taxon>
        <taxon>Embryophyta</taxon>
        <taxon>Tracheophyta</taxon>
        <taxon>Spermatophyta</taxon>
        <taxon>Magnoliopsida</taxon>
        <taxon>eudicotyledons</taxon>
        <taxon>Gunneridae</taxon>
        <taxon>Pentapetalae</taxon>
        <taxon>rosids</taxon>
        <taxon>malvids</taxon>
        <taxon>Brassicales</taxon>
        <taxon>Brassicaceae</taxon>
        <taxon>Brassiceae</taxon>
        <taxon>Brassica</taxon>
    </lineage>
</organism>
<name>A0A8S9NUV6_BRACR</name>
<proteinExistence type="predicted"/>
<dbReference type="EMBL" id="QGKX02001621">
    <property type="protein sequence ID" value="KAF3504679.1"/>
    <property type="molecule type" value="Genomic_DNA"/>
</dbReference>
<evidence type="ECO:0000256" key="1">
    <source>
        <dbReference type="SAM" id="MobiDB-lite"/>
    </source>
</evidence>
<evidence type="ECO:0000313" key="2">
    <source>
        <dbReference type="EMBL" id="KAF3504679.1"/>
    </source>
</evidence>
<sequence length="64" mass="6967">MRMILHLVTGGCIGGSNQRQSPVAQTPQPHRPGKEPMGRGPSTEEVNRSRNRRSLDLAESGKSD</sequence>
<accession>A0A8S9NUV6</accession>